<feature type="domain" description="ACT" evidence="2">
    <location>
        <begin position="82"/>
        <end position="157"/>
    </location>
</feature>
<proteinExistence type="inferred from homology"/>
<comment type="caution">
    <text evidence="3">The sequence shown here is derived from an EMBL/GenBank/DDBJ whole genome shotgun (WGS) entry which is preliminary data.</text>
</comment>
<comment type="similarity">
    <text evidence="1">Belongs to the UPF0735 family.</text>
</comment>
<dbReference type="Gene3D" id="3.30.70.260">
    <property type="match status" value="1"/>
</dbReference>
<name>A0A0F5PJM9_9THEO</name>
<organism evidence="3 4">
    <name type="scientific">Caldanaerobacter subterraneus subsp. pacificus DSM 12653</name>
    <dbReference type="NCBI Taxonomy" id="391606"/>
    <lineage>
        <taxon>Bacteria</taxon>
        <taxon>Bacillati</taxon>
        <taxon>Bacillota</taxon>
        <taxon>Clostridia</taxon>
        <taxon>Thermoanaerobacterales</taxon>
        <taxon>Thermoanaerobacteraceae</taxon>
        <taxon>Caldanaerobacter</taxon>
    </lineage>
</organism>
<reference evidence="3 4" key="1">
    <citation type="submission" date="2008-07" db="EMBL/GenBank/DDBJ databases">
        <authorList>
            <person name="Gonzalez J."/>
            <person name="Sokolova T."/>
            <person name="Ferriera S."/>
            <person name="Johnson J."/>
            <person name="Kravitz S."/>
            <person name="Beeson K."/>
            <person name="Sutton G."/>
            <person name="Rogers Y.-H."/>
            <person name="Friedman R."/>
            <person name="Frazier M."/>
            <person name="Venter J.C."/>
        </authorList>
    </citation>
    <scope>NUCLEOTIDE SEQUENCE [LARGE SCALE GENOMIC DNA]</scope>
    <source>
        <strain evidence="3 4">DSM 12653</strain>
    </source>
</reference>
<evidence type="ECO:0000256" key="1">
    <source>
        <dbReference type="HAMAP-Rule" id="MF_00707"/>
    </source>
</evidence>
<dbReference type="AlphaFoldDB" id="A0A0F5PJM9"/>
<evidence type="ECO:0000313" key="4">
    <source>
        <dbReference type="Proteomes" id="UP000010146"/>
    </source>
</evidence>
<dbReference type="NCBIfam" id="NF003361">
    <property type="entry name" value="PRK04435.1"/>
    <property type="match status" value="1"/>
</dbReference>
<dbReference type="CDD" id="cd04888">
    <property type="entry name" value="ACT_PheB-BS"/>
    <property type="match status" value="1"/>
</dbReference>
<dbReference type="InterPro" id="IPR008310">
    <property type="entry name" value="UPF0735_ACT_dom-cont"/>
</dbReference>
<dbReference type="HAMAP" id="MF_00707">
    <property type="entry name" value="UPF0735"/>
    <property type="match status" value="1"/>
</dbReference>
<accession>A0A0F5PJM9</accession>
<dbReference type="InterPro" id="IPR045865">
    <property type="entry name" value="ACT-like_dom_sf"/>
</dbReference>
<dbReference type="SUPFAM" id="SSF55021">
    <property type="entry name" value="ACT-like"/>
    <property type="match status" value="1"/>
</dbReference>
<reference evidence="4" key="3">
    <citation type="submission" date="2015-02" db="EMBL/GenBank/DDBJ databases">
        <title>Genome analysis of three genomes within the thermophilic hydrogenogenic bacterial species Caldanaerobacter subterraneus.</title>
        <authorList>
            <person name="Sant'Anna F.H."/>
            <person name="Lebedinsky A."/>
            <person name="Sokolova T."/>
            <person name="Robb F.T."/>
            <person name="Gonzalez J.M."/>
        </authorList>
    </citation>
    <scope>NUCLEOTIDE SEQUENCE [LARGE SCALE GENOMIC DNA]</scope>
    <source>
        <strain evidence="4">DSM 12653</strain>
    </source>
</reference>
<evidence type="ECO:0000259" key="2">
    <source>
        <dbReference type="PROSITE" id="PS51671"/>
    </source>
</evidence>
<reference evidence="3 4" key="2">
    <citation type="journal article" date="2015" name="BMC Genomics">
        <title>Analysis of three genomes within the thermophilic bacterial species Caldanaerobacter subterraneus with a focus on carbon monoxide dehydrogenase evolution and hydrolase diversity.</title>
        <authorList>
            <person name="Sant'Anna F.H."/>
            <person name="Lebedinsky A.V."/>
            <person name="Sokolova T.G."/>
            <person name="Robb F.T."/>
            <person name="Gonzalez J.M."/>
        </authorList>
    </citation>
    <scope>NUCLEOTIDE SEQUENCE [LARGE SCALE GENOMIC DNA]</scope>
    <source>
        <strain evidence="3 4">DSM 12653</strain>
    </source>
</reference>
<gene>
    <name evidence="3" type="ORF">CDSM653_02358</name>
</gene>
<evidence type="ECO:0000313" key="3">
    <source>
        <dbReference type="EMBL" id="KKC28591.1"/>
    </source>
</evidence>
<dbReference type="Proteomes" id="UP000010146">
    <property type="component" value="Unassembled WGS sequence"/>
</dbReference>
<dbReference type="PROSITE" id="PS51671">
    <property type="entry name" value="ACT"/>
    <property type="match status" value="1"/>
</dbReference>
<dbReference type="PIRSF" id="PIRSF025624">
    <property type="entry name" value="ACT_PheB"/>
    <property type="match status" value="1"/>
</dbReference>
<sequence length="157" mass="17536">MSTKKRHGGVKMGEDGKLYIVREEILSDSIKKTIKVKELLESGKARTINEAVKQVGISRSAFYKYRDYVFPFSKFSKGKIITFSMVLEHMPGVLSSILDVVAKERGNVVTINQSIPSMGVASVTISIDTQYMETSIEDFIEELSKQPGVRKIEVLGE</sequence>
<protein>
    <recommendedName>
        <fullName evidence="1">UPF0735 ACT domain-containing protein CDSM653_02358</fullName>
    </recommendedName>
</protein>
<dbReference type="InterPro" id="IPR002912">
    <property type="entry name" value="ACT_dom"/>
</dbReference>
<dbReference type="EMBL" id="ABXP02000122">
    <property type="protein sequence ID" value="KKC28591.1"/>
    <property type="molecule type" value="Genomic_DNA"/>
</dbReference>